<dbReference type="AlphaFoldDB" id="Q4RC59"/>
<feature type="non-terminal residue" evidence="1">
    <location>
        <position position="40"/>
    </location>
</feature>
<protein>
    <submittedName>
        <fullName evidence="1">(spotted green pufferfish) hypothetical protein</fullName>
    </submittedName>
</protein>
<accession>Q4RC59</accession>
<gene>
    <name evidence="1" type="ORF">GSTENG00036240001</name>
</gene>
<organism evidence="1">
    <name type="scientific">Tetraodon nigroviridis</name>
    <name type="common">Spotted green pufferfish</name>
    <name type="synonym">Chelonodon nigroviridis</name>
    <dbReference type="NCBI Taxonomy" id="99883"/>
    <lineage>
        <taxon>Eukaryota</taxon>
        <taxon>Metazoa</taxon>
        <taxon>Chordata</taxon>
        <taxon>Craniata</taxon>
        <taxon>Vertebrata</taxon>
        <taxon>Euteleostomi</taxon>
        <taxon>Actinopterygii</taxon>
        <taxon>Neopterygii</taxon>
        <taxon>Teleostei</taxon>
        <taxon>Neoteleostei</taxon>
        <taxon>Acanthomorphata</taxon>
        <taxon>Eupercaria</taxon>
        <taxon>Tetraodontiformes</taxon>
        <taxon>Tetradontoidea</taxon>
        <taxon>Tetraodontidae</taxon>
        <taxon>Tetraodon</taxon>
    </lineage>
</organism>
<comment type="caution">
    <text evidence="1">The sequence shown here is derived from an EMBL/GenBank/DDBJ whole genome shotgun (WGS) entry which is preliminary data.</text>
</comment>
<name>Q4RC59_TETNG</name>
<proteinExistence type="predicted"/>
<evidence type="ECO:0000313" key="1">
    <source>
        <dbReference type="EMBL" id="CAG14024.1"/>
    </source>
</evidence>
<reference evidence="1" key="1">
    <citation type="journal article" date="2004" name="Nature">
        <title>Genome duplication in the teleost fish Tetraodon nigroviridis reveals the early vertebrate proto-karyotype.</title>
        <authorList>
            <person name="Jaillon O."/>
            <person name="Aury J.-M."/>
            <person name="Brunet F."/>
            <person name="Petit J.-L."/>
            <person name="Stange-Thomann N."/>
            <person name="Mauceli E."/>
            <person name="Bouneau L."/>
            <person name="Fischer C."/>
            <person name="Ozouf-Costaz C."/>
            <person name="Bernot A."/>
            <person name="Nicaud S."/>
            <person name="Jaffe D."/>
            <person name="Fisher S."/>
            <person name="Lutfalla G."/>
            <person name="Dossat C."/>
            <person name="Segurens B."/>
            <person name="Dasilva C."/>
            <person name="Salanoubat M."/>
            <person name="Levy M."/>
            <person name="Boudet N."/>
            <person name="Castellano S."/>
            <person name="Anthouard V."/>
            <person name="Jubin C."/>
            <person name="Castelli V."/>
            <person name="Katinka M."/>
            <person name="Vacherie B."/>
            <person name="Biemont C."/>
            <person name="Skalli Z."/>
            <person name="Cattolico L."/>
            <person name="Poulain J."/>
            <person name="De Berardinis V."/>
            <person name="Cruaud C."/>
            <person name="Duprat S."/>
            <person name="Brottier P."/>
            <person name="Coutanceau J.-P."/>
            <person name="Gouzy J."/>
            <person name="Parra G."/>
            <person name="Lardier G."/>
            <person name="Chapple C."/>
            <person name="McKernan K.J."/>
            <person name="McEwan P."/>
            <person name="Bosak S."/>
            <person name="Kellis M."/>
            <person name="Volff J.-N."/>
            <person name="Guigo R."/>
            <person name="Zody M.C."/>
            <person name="Mesirov J."/>
            <person name="Lindblad-Toh K."/>
            <person name="Birren B."/>
            <person name="Nusbaum C."/>
            <person name="Kahn D."/>
            <person name="Robinson-Rechavi M."/>
            <person name="Laudet V."/>
            <person name="Schachter V."/>
            <person name="Quetier F."/>
            <person name="Saurin W."/>
            <person name="Scarpelli C."/>
            <person name="Wincker P."/>
            <person name="Lander E.S."/>
            <person name="Weissenbach J."/>
            <person name="Roest Crollius H."/>
        </authorList>
    </citation>
    <scope>NUCLEOTIDE SEQUENCE [LARGE SCALE GENOMIC DNA]</scope>
</reference>
<sequence>RKWDTRGEYRNGNTLREYQLEGVTWLLFNWVRQTKLHPSR</sequence>
<reference evidence="1" key="2">
    <citation type="submission" date="2004-02" db="EMBL/GenBank/DDBJ databases">
        <authorList>
            <consortium name="Genoscope"/>
            <consortium name="Whitehead Institute Centre for Genome Research"/>
        </authorList>
    </citation>
    <scope>NUCLEOTIDE SEQUENCE</scope>
</reference>
<dbReference type="KEGG" id="tng:GSTEN00036240G001"/>
<dbReference type="EMBL" id="CAAE01019734">
    <property type="protein sequence ID" value="CAG14024.1"/>
    <property type="molecule type" value="Genomic_DNA"/>
</dbReference>